<evidence type="ECO:0000256" key="1">
    <source>
        <dbReference type="SAM" id="MobiDB-lite"/>
    </source>
</evidence>
<accession>A0ABQ9RK02</accession>
<dbReference type="RefSeq" id="XP_060385783.1">
    <property type="nucleotide sequence ID" value="XM_060519577.1"/>
</dbReference>
<gene>
    <name evidence="2" type="ORF">CTAM01_03542</name>
</gene>
<feature type="region of interest" description="Disordered" evidence="1">
    <location>
        <begin position="1"/>
        <end position="32"/>
    </location>
</feature>
<dbReference type="GeneID" id="85403815"/>
<evidence type="ECO:0000313" key="3">
    <source>
        <dbReference type="Proteomes" id="UP001227543"/>
    </source>
</evidence>
<sequence>MPDNSTANEPARLTSRKGKPSLPCRQARNPNLPRRYTAPIEQTGRPIRIPNPRNPNPSFVQLLPPTTNHLFTSTAGTRAHEPIFYRPRPCTSTTAFTIRCRNKSSTPVGPLLDRDRDPSKCLLPSRPINLLRLCTGTGSCLERPRPFFPNRTVLRVRRLRLLSETFAQSQLFFESLYFMS</sequence>
<dbReference type="EMBL" id="MLFU01000008">
    <property type="protein sequence ID" value="KAK1506207.1"/>
    <property type="molecule type" value="Genomic_DNA"/>
</dbReference>
<keyword evidence="3" id="KW-1185">Reference proteome</keyword>
<organism evidence="2 3">
    <name type="scientific">Colletotrichum tamarilloi</name>
    <dbReference type="NCBI Taxonomy" id="1209934"/>
    <lineage>
        <taxon>Eukaryota</taxon>
        <taxon>Fungi</taxon>
        <taxon>Dikarya</taxon>
        <taxon>Ascomycota</taxon>
        <taxon>Pezizomycotina</taxon>
        <taxon>Sordariomycetes</taxon>
        <taxon>Hypocreomycetidae</taxon>
        <taxon>Glomerellales</taxon>
        <taxon>Glomerellaceae</taxon>
        <taxon>Colletotrichum</taxon>
        <taxon>Colletotrichum acutatum species complex</taxon>
    </lineage>
</organism>
<name>A0ABQ9RK02_9PEZI</name>
<comment type="caution">
    <text evidence="2">The sequence shown here is derived from an EMBL/GenBank/DDBJ whole genome shotgun (WGS) entry which is preliminary data.</text>
</comment>
<evidence type="ECO:0000313" key="2">
    <source>
        <dbReference type="EMBL" id="KAK1506207.1"/>
    </source>
</evidence>
<proteinExistence type="predicted"/>
<reference evidence="2 3" key="1">
    <citation type="submission" date="2016-10" db="EMBL/GenBank/DDBJ databases">
        <title>The genome sequence of Colletotrichum fioriniae PJ7.</title>
        <authorList>
            <person name="Baroncelli R."/>
        </authorList>
    </citation>
    <scope>NUCLEOTIDE SEQUENCE [LARGE SCALE GENOMIC DNA]</scope>
    <source>
        <strain evidence="2 3">Tom-12</strain>
    </source>
</reference>
<dbReference type="Proteomes" id="UP001227543">
    <property type="component" value="Unassembled WGS sequence"/>
</dbReference>
<protein>
    <submittedName>
        <fullName evidence="2">Uncharacterized protein</fullName>
    </submittedName>
</protein>